<dbReference type="Pfam" id="PF24802">
    <property type="entry name" value="DUF7703"/>
    <property type="match status" value="1"/>
</dbReference>
<organism evidence="4 5">
    <name type="scientific">Helicocarpus griseus UAMH5409</name>
    <dbReference type="NCBI Taxonomy" id="1447875"/>
    <lineage>
        <taxon>Eukaryota</taxon>
        <taxon>Fungi</taxon>
        <taxon>Dikarya</taxon>
        <taxon>Ascomycota</taxon>
        <taxon>Pezizomycotina</taxon>
        <taxon>Eurotiomycetes</taxon>
        <taxon>Eurotiomycetidae</taxon>
        <taxon>Onygenales</taxon>
        <taxon>Ajellomycetaceae</taxon>
        <taxon>Helicocarpus</taxon>
    </lineage>
</organism>
<dbReference type="InterPro" id="IPR056120">
    <property type="entry name" value="DUF7703"/>
</dbReference>
<dbReference type="Proteomes" id="UP000223968">
    <property type="component" value="Unassembled WGS sequence"/>
</dbReference>
<accession>A0A2B7Y920</accession>
<evidence type="ECO:0000256" key="2">
    <source>
        <dbReference type="SAM" id="Phobius"/>
    </source>
</evidence>
<sequence>MATGTGDGITGAYSGDLGTQIALATFLAIGWYNAIELCVLVFVAFNSYRGLYFWSLLLSAVAGVVPYSIGFLLKFFELMDSIWLSLVLLSAGWWVMVTGQSFVLYSRLHLVLREQKTLRRVLYLIIADVFLLHLPTTILTFGSNSSKKDSFVPAYNIMEKIQMTGFCLQEFIISTLYIWETVKMLKLSPEKGNRRIMYQLISINLIFILMDIGLLAAAYANLYVYETTLKATVYSVKLKLEFAVLGKLIHLVNSHTWSPDFTTGPNGFPDFVDPNRITADYTHAPRHVRARKQQWSQSDDGMDGAAMVERPDRRPSNYTGGLSETGGSWSTGTQTDPITPNTTSMLGDFSRPLSRVKSTRSDYPESEWPP</sequence>
<dbReference type="PANTHER" id="PTHR37013:SF3">
    <property type="entry name" value="INTEGRAL MEMBRANE PROTEIN (AFU_ORTHOLOGUE AFUA_1G05950)"/>
    <property type="match status" value="1"/>
</dbReference>
<evidence type="ECO:0000313" key="4">
    <source>
        <dbReference type="EMBL" id="PGH17745.1"/>
    </source>
</evidence>
<feature type="transmembrane region" description="Helical" evidence="2">
    <location>
        <begin position="52"/>
        <end position="76"/>
    </location>
</feature>
<reference evidence="4 5" key="1">
    <citation type="submission" date="2017-10" db="EMBL/GenBank/DDBJ databases">
        <title>Comparative genomics in systemic dimorphic fungi from Ajellomycetaceae.</title>
        <authorList>
            <person name="Munoz J.F."/>
            <person name="Mcewen J.G."/>
            <person name="Clay O.K."/>
            <person name="Cuomo C.A."/>
        </authorList>
    </citation>
    <scope>NUCLEOTIDE SEQUENCE [LARGE SCALE GENOMIC DNA]</scope>
    <source>
        <strain evidence="4 5">UAMH5409</strain>
    </source>
</reference>
<feature type="transmembrane region" description="Helical" evidence="2">
    <location>
        <begin position="82"/>
        <end position="105"/>
    </location>
</feature>
<keyword evidence="2" id="KW-0812">Transmembrane</keyword>
<dbReference type="OrthoDB" id="405906at2759"/>
<protein>
    <recommendedName>
        <fullName evidence="3">DUF7703 domain-containing protein</fullName>
    </recommendedName>
</protein>
<proteinExistence type="predicted"/>
<feature type="region of interest" description="Disordered" evidence="1">
    <location>
        <begin position="288"/>
        <end position="370"/>
    </location>
</feature>
<evidence type="ECO:0000313" key="5">
    <source>
        <dbReference type="Proteomes" id="UP000223968"/>
    </source>
</evidence>
<keyword evidence="5" id="KW-1185">Reference proteome</keyword>
<feature type="transmembrane region" description="Helical" evidence="2">
    <location>
        <begin position="21"/>
        <end position="45"/>
    </location>
</feature>
<feature type="domain" description="DUF7703" evidence="3">
    <location>
        <begin position="12"/>
        <end position="252"/>
    </location>
</feature>
<feature type="transmembrane region" description="Helical" evidence="2">
    <location>
        <begin position="121"/>
        <end position="141"/>
    </location>
</feature>
<gene>
    <name evidence="4" type="ORF">AJ79_00886</name>
</gene>
<comment type="caution">
    <text evidence="4">The sequence shown here is derived from an EMBL/GenBank/DDBJ whole genome shotgun (WGS) entry which is preliminary data.</text>
</comment>
<feature type="compositionally biased region" description="Polar residues" evidence="1">
    <location>
        <begin position="316"/>
        <end position="345"/>
    </location>
</feature>
<feature type="transmembrane region" description="Helical" evidence="2">
    <location>
        <begin position="161"/>
        <end position="179"/>
    </location>
</feature>
<evidence type="ECO:0000256" key="1">
    <source>
        <dbReference type="SAM" id="MobiDB-lite"/>
    </source>
</evidence>
<name>A0A2B7Y920_9EURO</name>
<keyword evidence="2" id="KW-1133">Transmembrane helix</keyword>
<evidence type="ECO:0000259" key="3">
    <source>
        <dbReference type="Pfam" id="PF24802"/>
    </source>
</evidence>
<dbReference type="AlphaFoldDB" id="A0A2B7Y920"/>
<feature type="transmembrane region" description="Helical" evidence="2">
    <location>
        <begin position="200"/>
        <end position="220"/>
    </location>
</feature>
<dbReference type="EMBL" id="PDNB01000008">
    <property type="protein sequence ID" value="PGH17745.1"/>
    <property type="molecule type" value="Genomic_DNA"/>
</dbReference>
<keyword evidence="2" id="KW-0472">Membrane</keyword>
<dbReference type="PANTHER" id="PTHR37013">
    <property type="entry name" value="INTEGRAL MEMBRANE PROTEIN (AFU_ORTHOLOGUE AFUA_1G05950)-RELATED"/>
    <property type="match status" value="1"/>
</dbReference>
<dbReference type="STRING" id="1447875.A0A2B7Y920"/>